<keyword evidence="6" id="KW-1185">Reference proteome</keyword>
<evidence type="ECO:0000259" key="4">
    <source>
        <dbReference type="PROSITE" id="PS50893"/>
    </source>
</evidence>
<name>A0A5R9FUB0_9ACTN</name>
<dbReference type="Gene3D" id="3.40.50.300">
    <property type="entry name" value="P-loop containing nucleotide triphosphate hydrolases"/>
    <property type="match status" value="1"/>
</dbReference>
<sequence length="244" mass="26576">MTLQLDKVSFSYGRNARRVLSHFSYSVPDGFTLLLGPNGAGKSTMLKLACGLNQPTSGAVRLGSHTSRDRRFLSQVAWMPQTITAMAGLTAREQVAYTGWLKGMNRGDAWDAAVTALDRVKMKEHADVRTKKLSGGQLRRVGVASALVHGAHILLLDEPTAGMDPTQRRVFRDLILSLATSDVRVLMSTHDIADLAEEADQVTVVNDGRVTFTGSTEEFLNLAPVETRPERRAETAYAEASAHP</sequence>
<proteinExistence type="predicted"/>
<dbReference type="InterPro" id="IPR027417">
    <property type="entry name" value="P-loop_NTPase"/>
</dbReference>
<dbReference type="PROSITE" id="PS50893">
    <property type="entry name" value="ABC_TRANSPORTER_2"/>
    <property type="match status" value="1"/>
</dbReference>
<keyword evidence="1" id="KW-0813">Transport</keyword>
<dbReference type="Pfam" id="PF00005">
    <property type="entry name" value="ABC_tran"/>
    <property type="match status" value="1"/>
</dbReference>
<dbReference type="AlphaFoldDB" id="A0A5R9FUB0"/>
<evidence type="ECO:0000313" key="6">
    <source>
        <dbReference type="Proteomes" id="UP000305906"/>
    </source>
</evidence>
<dbReference type="SUPFAM" id="SSF52540">
    <property type="entry name" value="P-loop containing nucleoside triphosphate hydrolases"/>
    <property type="match status" value="1"/>
</dbReference>
<keyword evidence="3 5" id="KW-0067">ATP-binding</keyword>
<protein>
    <submittedName>
        <fullName evidence="5">ATP-binding cassette domain-containing protein</fullName>
    </submittedName>
</protein>
<dbReference type="InterPro" id="IPR003593">
    <property type="entry name" value="AAA+_ATPase"/>
</dbReference>
<evidence type="ECO:0000313" key="5">
    <source>
        <dbReference type="EMBL" id="TLS46229.1"/>
    </source>
</evidence>
<dbReference type="PANTHER" id="PTHR42939:SF1">
    <property type="entry name" value="ABC TRANSPORTER ATP-BINDING PROTEIN ALBC-RELATED"/>
    <property type="match status" value="1"/>
</dbReference>
<dbReference type="EMBL" id="VBZC01000009">
    <property type="protein sequence ID" value="TLS46229.1"/>
    <property type="molecule type" value="Genomic_DNA"/>
</dbReference>
<organism evidence="5 6">
    <name type="scientific">Streptomyces montanus</name>
    <dbReference type="NCBI Taxonomy" id="2580423"/>
    <lineage>
        <taxon>Bacteria</taxon>
        <taxon>Bacillati</taxon>
        <taxon>Actinomycetota</taxon>
        <taxon>Actinomycetes</taxon>
        <taxon>Kitasatosporales</taxon>
        <taxon>Streptomycetaceae</taxon>
        <taxon>Streptomyces</taxon>
    </lineage>
</organism>
<evidence type="ECO:0000256" key="2">
    <source>
        <dbReference type="ARBA" id="ARBA00022741"/>
    </source>
</evidence>
<evidence type="ECO:0000256" key="3">
    <source>
        <dbReference type="ARBA" id="ARBA00022840"/>
    </source>
</evidence>
<reference evidence="5 6" key="1">
    <citation type="submission" date="2019-05" db="EMBL/GenBank/DDBJ databases">
        <title>Streptomyces sp. NEAU-C151, a novel actinomycete isolated from soil.</title>
        <authorList>
            <person name="Han L."/>
            <person name="Jiang H."/>
        </authorList>
    </citation>
    <scope>NUCLEOTIDE SEQUENCE [LARGE SCALE GENOMIC DNA]</scope>
    <source>
        <strain evidence="5 6">NEAU-C151</strain>
    </source>
</reference>
<dbReference type="GO" id="GO:0005524">
    <property type="term" value="F:ATP binding"/>
    <property type="evidence" value="ECO:0007669"/>
    <property type="project" value="UniProtKB-KW"/>
</dbReference>
<dbReference type="RefSeq" id="WP_138044728.1">
    <property type="nucleotide sequence ID" value="NZ_VBZC01000009.1"/>
</dbReference>
<dbReference type="SMART" id="SM00382">
    <property type="entry name" value="AAA"/>
    <property type="match status" value="1"/>
</dbReference>
<dbReference type="InterPro" id="IPR017871">
    <property type="entry name" value="ABC_transporter-like_CS"/>
</dbReference>
<dbReference type="InterPro" id="IPR003439">
    <property type="entry name" value="ABC_transporter-like_ATP-bd"/>
</dbReference>
<dbReference type="PANTHER" id="PTHR42939">
    <property type="entry name" value="ABC TRANSPORTER ATP-BINDING PROTEIN ALBC-RELATED"/>
    <property type="match status" value="1"/>
</dbReference>
<accession>A0A5R9FUB0</accession>
<dbReference type="Proteomes" id="UP000305906">
    <property type="component" value="Unassembled WGS sequence"/>
</dbReference>
<evidence type="ECO:0000256" key="1">
    <source>
        <dbReference type="ARBA" id="ARBA00022448"/>
    </source>
</evidence>
<dbReference type="InterPro" id="IPR051782">
    <property type="entry name" value="ABC_Transporter_VariousFunc"/>
</dbReference>
<keyword evidence="2" id="KW-0547">Nucleotide-binding</keyword>
<comment type="caution">
    <text evidence="5">The sequence shown here is derived from an EMBL/GenBank/DDBJ whole genome shotgun (WGS) entry which is preliminary data.</text>
</comment>
<gene>
    <name evidence="5" type="ORF">FE633_09780</name>
</gene>
<feature type="domain" description="ABC transporter" evidence="4">
    <location>
        <begin position="3"/>
        <end position="232"/>
    </location>
</feature>
<dbReference type="GO" id="GO:0016887">
    <property type="term" value="F:ATP hydrolysis activity"/>
    <property type="evidence" value="ECO:0007669"/>
    <property type="project" value="InterPro"/>
</dbReference>
<dbReference type="PROSITE" id="PS00211">
    <property type="entry name" value="ABC_TRANSPORTER_1"/>
    <property type="match status" value="1"/>
</dbReference>